<keyword evidence="8" id="KW-1185">Reference proteome</keyword>
<dbReference type="Gene3D" id="1.20.1250.20">
    <property type="entry name" value="MFS general substrate transporter like domains"/>
    <property type="match status" value="2"/>
</dbReference>
<evidence type="ECO:0000259" key="6">
    <source>
        <dbReference type="PROSITE" id="PS50850"/>
    </source>
</evidence>
<organism evidence="7 8">
    <name type="scientific">Mycolicibacterium cyprinidarum</name>
    <dbReference type="NCBI Taxonomy" id="2860311"/>
    <lineage>
        <taxon>Bacteria</taxon>
        <taxon>Bacillati</taxon>
        <taxon>Actinomycetota</taxon>
        <taxon>Actinomycetes</taxon>
        <taxon>Mycobacteriales</taxon>
        <taxon>Mycobacteriaceae</taxon>
        <taxon>Mycolicibacterium</taxon>
    </lineage>
</organism>
<dbReference type="PROSITE" id="PS50850">
    <property type="entry name" value="MFS"/>
    <property type="match status" value="1"/>
</dbReference>
<feature type="transmembrane region" description="Helical" evidence="5">
    <location>
        <begin position="126"/>
        <end position="144"/>
    </location>
</feature>
<feature type="transmembrane region" description="Helical" evidence="5">
    <location>
        <begin position="272"/>
        <end position="289"/>
    </location>
</feature>
<dbReference type="InterPro" id="IPR011701">
    <property type="entry name" value="MFS"/>
</dbReference>
<accession>A0ABQ4VCT9</accession>
<protein>
    <submittedName>
        <fullName evidence="7">MFS-type transporter</fullName>
    </submittedName>
</protein>
<feature type="transmembrane region" description="Helical" evidence="5">
    <location>
        <begin position="92"/>
        <end position="114"/>
    </location>
</feature>
<dbReference type="InterPro" id="IPR036259">
    <property type="entry name" value="MFS_trans_sf"/>
</dbReference>
<dbReference type="SUPFAM" id="SSF103473">
    <property type="entry name" value="MFS general substrate transporter"/>
    <property type="match status" value="1"/>
</dbReference>
<feature type="transmembrane region" description="Helical" evidence="5">
    <location>
        <begin position="333"/>
        <end position="356"/>
    </location>
</feature>
<keyword evidence="3 5" id="KW-1133">Transmembrane helix</keyword>
<feature type="transmembrane region" description="Helical" evidence="5">
    <location>
        <begin position="362"/>
        <end position="380"/>
    </location>
</feature>
<feature type="transmembrane region" description="Helical" evidence="5">
    <location>
        <begin position="241"/>
        <end position="260"/>
    </location>
</feature>
<keyword evidence="4 5" id="KW-0472">Membrane</keyword>
<feature type="transmembrane region" description="Helical" evidence="5">
    <location>
        <begin position="61"/>
        <end position="80"/>
    </location>
</feature>
<evidence type="ECO:0000256" key="3">
    <source>
        <dbReference type="ARBA" id="ARBA00022989"/>
    </source>
</evidence>
<sequence>MADVRDGLGPYLAIYLLAVRGPEYGWNEATVGAVITTAGIVGLVAYTPAGAIIDRSRNRRLVIVAAAAAVTISCVSLPFVYSFTLVVLTQSIAAVAAAVFAPAIAAITLGLVGPKMFTPRIGRNEAFNHAGNAVAAGLTVLLAWQLGPVVVFWLMGTLAVLSIYATLRIRNSEIDHDLARGLDGNTDEHDKVTVWQALLTNRALLVFAVIAFAFHLANAAMLTSVSQLLTHVVGPANATSLVAVCIVAAQVVMVPVAIIVGRKADAWGRKPIFLTAFAVLAVRGVLYTFSDNGAWLVSVQLLDGIGAGIFGALFPVVIADVTRGTGRYNVSQGAIATAQGLGAALSATLAGTIIVWAGYTPAFLTLAGIAGIGFVLYLLLMPETKHLTGPPALKPL</sequence>
<comment type="subcellular location">
    <subcellularLocation>
        <location evidence="1">Cell membrane</location>
        <topology evidence="1">Multi-pass membrane protein</topology>
    </subcellularLocation>
</comment>
<feature type="domain" description="Major facilitator superfamily (MFS) profile" evidence="6">
    <location>
        <begin position="1"/>
        <end position="385"/>
    </location>
</feature>
<feature type="transmembrane region" description="Helical" evidence="5">
    <location>
        <begin position="301"/>
        <end position="321"/>
    </location>
</feature>
<dbReference type="InterPro" id="IPR005829">
    <property type="entry name" value="Sugar_transporter_CS"/>
</dbReference>
<keyword evidence="2 5" id="KW-0812">Transmembrane</keyword>
<evidence type="ECO:0000256" key="2">
    <source>
        <dbReference type="ARBA" id="ARBA00022692"/>
    </source>
</evidence>
<feature type="transmembrane region" description="Helical" evidence="5">
    <location>
        <begin position="29"/>
        <end position="49"/>
    </location>
</feature>
<dbReference type="PANTHER" id="PTHR23539:SF1">
    <property type="entry name" value="MAJOR FACILITATOR SUPERFAMILY (MFS) PROFILE DOMAIN-CONTAINING PROTEIN"/>
    <property type="match status" value="1"/>
</dbReference>
<feature type="transmembrane region" description="Helical" evidence="5">
    <location>
        <begin position="150"/>
        <end position="167"/>
    </location>
</feature>
<dbReference type="EMBL" id="BPRH01002500">
    <property type="protein sequence ID" value="GJF17442.1"/>
    <property type="molecule type" value="Genomic_DNA"/>
</dbReference>
<evidence type="ECO:0000256" key="4">
    <source>
        <dbReference type="ARBA" id="ARBA00023136"/>
    </source>
</evidence>
<feature type="transmembrane region" description="Helical" evidence="5">
    <location>
        <begin position="203"/>
        <end position="221"/>
    </location>
</feature>
<dbReference type="PANTHER" id="PTHR23539">
    <property type="entry name" value="MFS TRANSPORTER"/>
    <property type="match status" value="1"/>
</dbReference>
<dbReference type="Pfam" id="PF07690">
    <property type="entry name" value="MFS_1"/>
    <property type="match status" value="1"/>
</dbReference>
<comment type="caution">
    <text evidence="7">The sequence shown here is derived from an EMBL/GenBank/DDBJ whole genome shotgun (WGS) entry which is preliminary data.</text>
</comment>
<evidence type="ECO:0000256" key="5">
    <source>
        <dbReference type="SAM" id="Phobius"/>
    </source>
</evidence>
<name>A0ABQ4VCT9_9MYCO</name>
<dbReference type="Proteomes" id="UP001060504">
    <property type="component" value="Unassembled WGS sequence"/>
</dbReference>
<evidence type="ECO:0000313" key="7">
    <source>
        <dbReference type="EMBL" id="GJF17442.1"/>
    </source>
</evidence>
<dbReference type="InterPro" id="IPR020846">
    <property type="entry name" value="MFS_dom"/>
</dbReference>
<reference evidence="7 8" key="1">
    <citation type="submission" date="2021-08" db="EMBL/GenBank/DDBJ databases">
        <title>Draft genome sequence of Mycolicibacterium sp. NGTWS1702 strain.</title>
        <authorList>
            <person name="Matsumoto M."/>
            <person name="Tang B.C.C."/>
            <person name="Machida Y."/>
            <person name="Matoyama H."/>
            <person name="Kishihara T."/>
            <person name="Sato S."/>
            <person name="Kondo I."/>
            <person name="Sano M."/>
            <person name="Kato G."/>
        </authorList>
    </citation>
    <scope>NUCLEOTIDE SEQUENCE [LARGE SCALE GENOMIC DNA]</scope>
    <source>
        <strain evidence="7 8">NGTWSNA01</strain>
    </source>
</reference>
<evidence type="ECO:0000313" key="8">
    <source>
        <dbReference type="Proteomes" id="UP001060504"/>
    </source>
</evidence>
<gene>
    <name evidence="7" type="ORF">NGTWS1702_23880</name>
</gene>
<dbReference type="PROSITE" id="PS00216">
    <property type="entry name" value="SUGAR_TRANSPORT_1"/>
    <property type="match status" value="1"/>
</dbReference>
<proteinExistence type="predicted"/>
<evidence type="ECO:0000256" key="1">
    <source>
        <dbReference type="ARBA" id="ARBA00004651"/>
    </source>
</evidence>